<evidence type="ECO:0000256" key="1">
    <source>
        <dbReference type="ARBA" id="ARBA00022963"/>
    </source>
</evidence>
<feature type="domain" description="Partial AB-hydrolase lipase" evidence="5">
    <location>
        <begin position="79"/>
        <end position="145"/>
    </location>
</feature>
<evidence type="ECO:0000313" key="6">
    <source>
        <dbReference type="EnsemblMetazoa" id="XP_022671157"/>
    </source>
</evidence>
<dbReference type="AlphaFoldDB" id="A0A7M7MJG7"/>
<evidence type="ECO:0000256" key="3">
    <source>
        <dbReference type="SAM" id="SignalP"/>
    </source>
</evidence>
<proteinExistence type="predicted"/>
<dbReference type="Proteomes" id="UP000594260">
    <property type="component" value="Unplaced"/>
</dbReference>
<keyword evidence="3" id="KW-0732">Signal</keyword>
<evidence type="ECO:0000256" key="2">
    <source>
        <dbReference type="ARBA" id="ARBA00023098"/>
    </source>
</evidence>
<feature type="signal peptide" evidence="3">
    <location>
        <begin position="1"/>
        <end position="21"/>
    </location>
</feature>
<dbReference type="InterPro" id="IPR000073">
    <property type="entry name" value="AB_hydrolase_1"/>
</dbReference>
<dbReference type="RefSeq" id="XP_022671157.1">
    <property type="nucleotide sequence ID" value="XM_022815422.1"/>
</dbReference>
<evidence type="ECO:0008006" key="8">
    <source>
        <dbReference type="Google" id="ProtNLM"/>
    </source>
</evidence>
<reference evidence="6" key="1">
    <citation type="submission" date="2021-01" db="UniProtKB">
        <authorList>
            <consortium name="EnsemblMetazoa"/>
        </authorList>
    </citation>
    <scope>IDENTIFICATION</scope>
</reference>
<feature type="domain" description="AB hydrolase-1" evidence="4">
    <location>
        <begin position="156"/>
        <end position="478"/>
    </location>
</feature>
<keyword evidence="7" id="KW-1185">Reference proteome</keyword>
<dbReference type="GeneID" id="111254508"/>
<dbReference type="KEGG" id="vde:111254508"/>
<dbReference type="SUPFAM" id="SSF53474">
    <property type="entry name" value="alpha/beta-Hydrolases"/>
    <property type="match status" value="1"/>
</dbReference>
<dbReference type="EnsemblMetazoa" id="XM_022815422">
    <property type="protein sequence ID" value="XP_022671157"/>
    <property type="gene ID" value="LOC111254508"/>
</dbReference>
<keyword evidence="2" id="KW-0443">Lipid metabolism</keyword>
<dbReference type="Pfam" id="PF04083">
    <property type="entry name" value="Abhydro_lipase"/>
    <property type="match status" value="1"/>
</dbReference>
<dbReference type="Gene3D" id="3.40.50.1820">
    <property type="entry name" value="alpha/beta hydrolase"/>
    <property type="match status" value="1"/>
</dbReference>
<feature type="chain" id="PRO_5029843179" description="Triacylglycerol lipase" evidence="3">
    <location>
        <begin position="22"/>
        <end position="509"/>
    </location>
</feature>
<evidence type="ECO:0000259" key="4">
    <source>
        <dbReference type="Pfam" id="PF00561"/>
    </source>
</evidence>
<dbReference type="InParanoid" id="A0A7M7MJG7"/>
<dbReference type="Pfam" id="PF00561">
    <property type="entry name" value="Abhydrolase_1"/>
    <property type="match status" value="1"/>
</dbReference>
<dbReference type="InterPro" id="IPR029058">
    <property type="entry name" value="AB_hydrolase_fold"/>
</dbReference>
<keyword evidence="1" id="KW-0442">Lipid degradation</keyword>
<protein>
    <recommendedName>
        <fullName evidence="8">Triacylglycerol lipase</fullName>
    </recommendedName>
</protein>
<evidence type="ECO:0000313" key="7">
    <source>
        <dbReference type="Proteomes" id="UP000594260"/>
    </source>
</evidence>
<dbReference type="OrthoDB" id="6486764at2759"/>
<name>A0A7M7MJG7_VARDE</name>
<dbReference type="PANTHER" id="PTHR11005">
    <property type="entry name" value="LYSOSOMAL ACID LIPASE-RELATED"/>
    <property type="match status" value="1"/>
</dbReference>
<dbReference type="InterPro" id="IPR006693">
    <property type="entry name" value="AB_hydrolase_lipase"/>
</dbReference>
<sequence length="509" mass="58433">MCSRLKLAFVIVCYKTAYSLALTSSFVTNETMKISSNNLLQTETDGVDPEKRFNGKPLTSIFSSGHNLRNLDPDFHKSIEYLVTSKGYPFEKHYVTTEDGYIITMHRIPHGRLTEQKKGSLPPKPNRRVALLGAPLLTESTIWVMDFPNNSFGFILADRGYDVWLTNVRGSSFGKHHTNLSVYDIKFWQYTFIDIGAKDLSAQIDYALKVTGREQVYYAGMSQGGASLYALLAKRPEYNRKLRAMAGLGTFRRSCHINIWWLNSASTLENYLGRLSIIEVMPKISMLDRACDIADKLCLWYTRTFLYTDIKYLNTTRFPVYMNHFPSGTSKMNLLYYSQIMQEDQCTTHWNEVREYDFDRATVTGRWTRARYNSVVHRPPTTVPDTISSVVKPRGRGSGRFLWGVFGDAKKLNPEMYNGQTEPPILDPQNIHVPIKLYWSEGDRYAPPAEQTLLKRELRSIVAEYRITDPAWGHYSFSSSPYNASVFIDVADFFDDCSRGAEYCTFRPF</sequence>
<evidence type="ECO:0000259" key="5">
    <source>
        <dbReference type="Pfam" id="PF04083"/>
    </source>
</evidence>
<accession>A0A7M7MJG7</accession>
<dbReference type="OMA" id="EPCRREP"/>
<dbReference type="GO" id="GO:0016042">
    <property type="term" value="P:lipid catabolic process"/>
    <property type="evidence" value="ECO:0007669"/>
    <property type="project" value="UniProtKB-KW"/>
</dbReference>
<organism evidence="6 7">
    <name type="scientific">Varroa destructor</name>
    <name type="common">Honeybee mite</name>
    <dbReference type="NCBI Taxonomy" id="109461"/>
    <lineage>
        <taxon>Eukaryota</taxon>
        <taxon>Metazoa</taxon>
        <taxon>Ecdysozoa</taxon>
        <taxon>Arthropoda</taxon>
        <taxon>Chelicerata</taxon>
        <taxon>Arachnida</taxon>
        <taxon>Acari</taxon>
        <taxon>Parasitiformes</taxon>
        <taxon>Mesostigmata</taxon>
        <taxon>Gamasina</taxon>
        <taxon>Dermanyssoidea</taxon>
        <taxon>Varroidae</taxon>
        <taxon>Varroa</taxon>
    </lineage>
</organism>